<dbReference type="GO" id="GO:0009738">
    <property type="term" value="P:abscisic acid-activated signaling pathway"/>
    <property type="evidence" value="ECO:0007669"/>
    <property type="project" value="InterPro"/>
</dbReference>
<reference evidence="3 4" key="1">
    <citation type="submission" date="2024-01" db="EMBL/GenBank/DDBJ databases">
        <title>Genome assemblies of Stephania.</title>
        <authorList>
            <person name="Yang L."/>
        </authorList>
    </citation>
    <scope>NUCLEOTIDE SEQUENCE [LARGE SCALE GENOMIC DNA]</scope>
    <source>
        <strain evidence="3">QJT</strain>
        <tissue evidence="3">Leaf</tissue>
    </source>
</reference>
<dbReference type="Proteomes" id="UP001417504">
    <property type="component" value="Unassembled WGS sequence"/>
</dbReference>
<dbReference type="FunFam" id="3.30.530.20:FF:000007">
    <property type="entry name" value="Major pollen allergen Bet v 1-A"/>
    <property type="match status" value="1"/>
</dbReference>
<dbReference type="PRINTS" id="PR00634">
    <property type="entry name" value="BETALLERGEN"/>
</dbReference>
<feature type="domain" description="Bet v I/Major latex protein" evidence="2">
    <location>
        <begin position="1"/>
        <end position="122"/>
    </location>
</feature>
<dbReference type="InterPro" id="IPR000916">
    <property type="entry name" value="Bet_v_I/MLP"/>
</dbReference>
<dbReference type="GO" id="GO:0005737">
    <property type="term" value="C:cytoplasm"/>
    <property type="evidence" value="ECO:0007669"/>
    <property type="project" value="TreeGrafter"/>
</dbReference>
<dbReference type="AlphaFoldDB" id="A0AAP0JPR4"/>
<gene>
    <name evidence="3" type="ORF">Sjap_007379</name>
</gene>
<dbReference type="GO" id="GO:0010427">
    <property type="term" value="F:abscisic acid binding"/>
    <property type="evidence" value="ECO:0007669"/>
    <property type="project" value="InterPro"/>
</dbReference>
<keyword evidence="4" id="KW-1185">Reference proteome</keyword>
<dbReference type="EMBL" id="JBBNAE010000003">
    <property type="protein sequence ID" value="KAK9136785.1"/>
    <property type="molecule type" value="Genomic_DNA"/>
</dbReference>
<dbReference type="SUPFAM" id="SSF55961">
    <property type="entry name" value="Bet v1-like"/>
    <property type="match status" value="1"/>
</dbReference>
<evidence type="ECO:0000313" key="3">
    <source>
        <dbReference type="EMBL" id="KAK9136785.1"/>
    </source>
</evidence>
<name>A0AAP0JPR4_9MAGN</name>
<dbReference type="InterPro" id="IPR024949">
    <property type="entry name" value="Bet_v_I_allergen"/>
</dbReference>
<dbReference type="GO" id="GO:0038023">
    <property type="term" value="F:signaling receptor activity"/>
    <property type="evidence" value="ECO:0007669"/>
    <property type="project" value="InterPro"/>
</dbReference>
<dbReference type="Pfam" id="PF00407">
    <property type="entry name" value="Bet_v_1"/>
    <property type="match status" value="1"/>
</dbReference>
<evidence type="ECO:0000256" key="1">
    <source>
        <dbReference type="ARBA" id="ARBA00009744"/>
    </source>
</evidence>
<evidence type="ECO:0000259" key="2">
    <source>
        <dbReference type="Pfam" id="PF00407"/>
    </source>
</evidence>
<evidence type="ECO:0000313" key="4">
    <source>
        <dbReference type="Proteomes" id="UP001417504"/>
    </source>
</evidence>
<dbReference type="InterPro" id="IPR023393">
    <property type="entry name" value="START-like_dom_sf"/>
</dbReference>
<dbReference type="PANTHER" id="PTHR31213:SF201">
    <property type="entry name" value="OS03G0300400 PROTEIN"/>
    <property type="match status" value="1"/>
</dbReference>
<accession>A0AAP0JPR4</accession>
<dbReference type="CDD" id="cd07816">
    <property type="entry name" value="Bet_v1-like"/>
    <property type="match status" value="1"/>
</dbReference>
<organism evidence="3 4">
    <name type="scientific">Stephania japonica</name>
    <dbReference type="NCBI Taxonomy" id="461633"/>
    <lineage>
        <taxon>Eukaryota</taxon>
        <taxon>Viridiplantae</taxon>
        <taxon>Streptophyta</taxon>
        <taxon>Embryophyta</taxon>
        <taxon>Tracheophyta</taxon>
        <taxon>Spermatophyta</taxon>
        <taxon>Magnoliopsida</taxon>
        <taxon>Ranunculales</taxon>
        <taxon>Menispermaceae</taxon>
        <taxon>Menispermoideae</taxon>
        <taxon>Cissampelideae</taxon>
        <taxon>Stephania</taxon>
    </lineage>
</organism>
<dbReference type="GO" id="GO:0005634">
    <property type="term" value="C:nucleus"/>
    <property type="evidence" value="ECO:0007669"/>
    <property type="project" value="TreeGrafter"/>
</dbReference>
<dbReference type="InterPro" id="IPR050279">
    <property type="entry name" value="Plant_def-hormone_signal"/>
</dbReference>
<dbReference type="PANTHER" id="PTHR31213">
    <property type="entry name" value="OS08G0374000 PROTEIN-RELATED"/>
    <property type="match status" value="1"/>
</dbReference>
<sequence length="160" mass="17139">MGVHTYTGEFESPVSPARLFKGCVLHLHEIAPKVVPGVVKSGALIEGDGGAGSIKEYHFTEVVPFKHVRERVEELDKEKHVCKYSVAEGGTLGTKYKAATHTLSFEPTPSGGSVCKVVGEVHGLEGVDFTEQDEAQTKEGILGTLKAVDAYLQANPDVYA</sequence>
<dbReference type="GO" id="GO:0004864">
    <property type="term" value="F:protein phosphatase inhibitor activity"/>
    <property type="evidence" value="ECO:0007669"/>
    <property type="project" value="InterPro"/>
</dbReference>
<comment type="similarity">
    <text evidence="1">Belongs to the BetVI family.</text>
</comment>
<comment type="caution">
    <text evidence="3">The sequence shown here is derived from an EMBL/GenBank/DDBJ whole genome shotgun (WGS) entry which is preliminary data.</text>
</comment>
<protein>
    <recommendedName>
        <fullName evidence="2">Bet v I/Major latex protein domain-containing protein</fullName>
    </recommendedName>
</protein>
<dbReference type="Gene3D" id="3.30.530.20">
    <property type="match status" value="1"/>
</dbReference>
<dbReference type="GO" id="GO:0006952">
    <property type="term" value="P:defense response"/>
    <property type="evidence" value="ECO:0007669"/>
    <property type="project" value="InterPro"/>
</dbReference>
<proteinExistence type="inferred from homology"/>